<protein>
    <recommendedName>
        <fullName evidence="2">Outer membrane protein beta-barrel domain-containing protein</fullName>
    </recommendedName>
</protein>
<name>A0A382ZRZ8_9ZZZZ</name>
<accession>A0A382ZRZ8</accession>
<proteinExistence type="predicted"/>
<organism evidence="1">
    <name type="scientific">marine metagenome</name>
    <dbReference type="NCBI Taxonomy" id="408172"/>
    <lineage>
        <taxon>unclassified sequences</taxon>
        <taxon>metagenomes</taxon>
        <taxon>ecological metagenomes</taxon>
    </lineage>
</organism>
<gene>
    <name evidence="1" type="ORF">METZ01_LOCUS450282</name>
</gene>
<dbReference type="EMBL" id="UINC01185623">
    <property type="protein sequence ID" value="SVD97428.1"/>
    <property type="molecule type" value="Genomic_DNA"/>
</dbReference>
<sequence>MGNLLKIIIISCCSILLAQGNAIRGSGIIFGGGMTVLRYNSEPNFETSWRFGLHVGFEVKINQVHMGLSMARRGGYQGEIFEMEDGSYLVDSAHVNYDYLDLHLIYPVQYGF</sequence>
<dbReference type="AlphaFoldDB" id="A0A382ZRZ8"/>
<reference evidence="1" key="1">
    <citation type="submission" date="2018-05" db="EMBL/GenBank/DDBJ databases">
        <authorList>
            <person name="Lanie J.A."/>
            <person name="Ng W.-L."/>
            <person name="Kazmierczak K.M."/>
            <person name="Andrzejewski T.M."/>
            <person name="Davidsen T.M."/>
            <person name="Wayne K.J."/>
            <person name="Tettelin H."/>
            <person name="Glass J.I."/>
            <person name="Rusch D."/>
            <person name="Podicherti R."/>
            <person name="Tsui H.-C.T."/>
            <person name="Winkler M.E."/>
        </authorList>
    </citation>
    <scope>NUCLEOTIDE SEQUENCE</scope>
</reference>
<evidence type="ECO:0008006" key="2">
    <source>
        <dbReference type="Google" id="ProtNLM"/>
    </source>
</evidence>
<feature type="non-terminal residue" evidence="1">
    <location>
        <position position="112"/>
    </location>
</feature>
<evidence type="ECO:0000313" key="1">
    <source>
        <dbReference type="EMBL" id="SVD97428.1"/>
    </source>
</evidence>